<organism evidence="15 16">
    <name type="scientific">Angustibacter aerolatus</name>
    <dbReference type="NCBI Taxonomy" id="1162965"/>
    <lineage>
        <taxon>Bacteria</taxon>
        <taxon>Bacillati</taxon>
        <taxon>Actinomycetota</taxon>
        <taxon>Actinomycetes</taxon>
        <taxon>Kineosporiales</taxon>
        <taxon>Kineosporiaceae</taxon>
    </lineage>
</organism>
<dbReference type="Gene3D" id="3.40.50.300">
    <property type="entry name" value="P-loop containing nucleotide triphosphate hydrolases"/>
    <property type="match status" value="1"/>
</dbReference>
<dbReference type="Gene3D" id="2.40.10.170">
    <property type="match status" value="1"/>
</dbReference>
<evidence type="ECO:0000313" key="15">
    <source>
        <dbReference type="EMBL" id="GMA88623.1"/>
    </source>
</evidence>
<evidence type="ECO:0000256" key="8">
    <source>
        <dbReference type="ARBA" id="ARBA00023136"/>
    </source>
</evidence>
<dbReference type="Gene3D" id="3.40.1380.10">
    <property type="match status" value="1"/>
</dbReference>
<dbReference type="CDD" id="cd12151">
    <property type="entry name" value="F1-ATPase_gamma"/>
    <property type="match status" value="1"/>
</dbReference>
<feature type="compositionally biased region" description="Basic residues" evidence="13">
    <location>
        <begin position="494"/>
        <end position="517"/>
    </location>
</feature>
<dbReference type="InterPro" id="IPR027417">
    <property type="entry name" value="P-loop_NTPase"/>
</dbReference>
<dbReference type="InterPro" id="IPR035968">
    <property type="entry name" value="ATP_synth_F1_ATPase_gsu"/>
</dbReference>
<evidence type="ECO:0000259" key="14">
    <source>
        <dbReference type="Pfam" id="PF02874"/>
    </source>
</evidence>
<dbReference type="Pfam" id="PF00231">
    <property type="entry name" value="ATP-synt"/>
    <property type="match status" value="1"/>
</dbReference>
<dbReference type="InterPro" id="IPR036121">
    <property type="entry name" value="ATPase_F1/V1/A1_a/bsu_N_sf"/>
</dbReference>
<feature type="coiled-coil region" evidence="12">
    <location>
        <begin position="255"/>
        <end position="282"/>
    </location>
</feature>
<dbReference type="SUPFAM" id="SSF50615">
    <property type="entry name" value="N-terminal domain of alpha and beta subunits of F1 ATP synthase"/>
    <property type="match status" value="1"/>
</dbReference>
<keyword evidence="8 11" id="KW-0472">Membrane</keyword>
<comment type="subunit">
    <text evidence="11">F-type ATPases have 2 components, CF(1) - the catalytic core - and CF(0) - the membrane proton channel. CF(1) has five subunits: alpha(3), beta(3), gamma(1), delta(1), epsilon(1). CF(0) has three main subunits: a, b and c.</text>
</comment>
<dbReference type="SUPFAM" id="SSF52943">
    <property type="entry name" value="ATP synthase (F1-ATPase), gamma subunit"/>
    <property type="match status" value="1"/>
</dbReference>
<reference evidence="16" key="1">
    <citation type="journal article" date="2019" name="Int. J. Syst. Evol. Microbiol.">
        <title>The Global Catalogue of Microorganisms (GCM) 10K type strain sequencing project: providing services to taxonomists for standard genome sequencing and annotation.</title>
        <authorList>
            <consortium name="The Broad Institute Genomics Platform"/>
            <consortium name="The Broad Institute Genome Sequencing Center for Infectious Disease"/>
            <person name="Wu L."/>
            <person name="Ma J."/>
        </authorList>
    </citation>
    <scope>NUCLEOTIDE SEQUENCE [LARGE SCALE GENOMIC DNA]</scope>
    <source>
        <strain evidence="16">NBRC 108730</strain>
    </source>
</reference>
<evidence type="ECO:0000256" key="4">
    <source>
        <dbReference type="ARBA" id="ARBA00008936"/>
    </source>
</evidence>
<comment type="subcellular location">
    <subcellularLocation>
        <location evidence="11">Cell membrane</location>
        <topology evidence="11">Peripheral membrane protein</topology>
    </subcellularLocation>
    <subcellularLocation>
        <location evidence="2">Membrane</location>
        <topology evidence="2">Peripheral membrane protein</topology>
    </subcellularLocation>
</comment>
<dbReference type="Pfam" id="PF02874">
    <property type="entry name" value="ATP-synt_ab_N"/>
    <property type="match status" value="1"/>
</dbReference>
<evidence type="ECO:0000256" key="11">
    <source>
        <dbReference type="HAMAP-Rule" id="MF_00815"/>
    </source>
</evidence>
<evidence type="ECO:0000256" key="6">
    <source>
        <dbReference type="ARBA" id="ARBA00022781"/>
    </source>
</evidence>
<keyword evidence="16" id="KW-1185">Reference proteome</keyword>
<dbReference type="CDD" id="cd18115">
    <property type="entry name" value="ATP-synt_F1_beta_N"/>
    <property type="match status" value="1"/>
</dbReference>
<evidence type="ECO:0000256" key="9">
    <source>
        <dbReference type="ARBA" id="ARBA00023196"/>
    </source>
</evidence>
<evidence type="ECO:0000256" key="2">
    <source>
        <dbReference type="ARBA" id="ARBA00004170"/>
    </source>
</evidence>
<feature type="compositionally biased region" description="Basic and acidic residues" evidence="13">
    <location>
        <begin position="470"/>
        <end position="493"/>
    </location>
</feature>
<evidence type="ECO:0000256" key="12">
    <source>
        <dbReference type="SAM" id="Coils"/>
    </source>
</evidence>
<protein>
    <recommendedName>
        <fullName evidence="11">ATP synthase gamma chain</fullName>
    </recommendedName>
    <alternativeName>
        <fullName evidence="11">ATP synthase F1 sector gamma subunit</fullName>
    </alternativeName>
    <alternativeName>
        <fullName evidence="11">F-ATPase gamma subunit</fullName>
    </alternativeName>
</protein>
<gene>
    <name evidence="11" type="primary">atpG</name>
    <name evidence="15" type="ORF">GCM10025868_38730</name>
</gene>
<comment type="similarity">
    <text evidence="4">Belongs to the ATPase alpha/beta chains family.</text>
</comment>
<dbReference type="PRINTS" id="PR00126">
    <property type="entry name" value="ATPASEGAMMA"/>
</dbReference>
<keyword evidence="6 11" id="KW-0375">Hydrogen ion transport</keyword>
<accession>A0ABQ6JMM6</accession>
<dbReference type="NCBIfam" id="TIGR01146">
    <property type="entry name" value="ATPsyn_F1gamma"/>
    <property type="match status" value="1"/>
</dbReference>
<name>A0ABQ6JMM6_9ACTN</name>
<feature type="compositionally biased region" description="Basic and acidic residues" evidence="13">
    <location>
        <begin position="636"/>
        <end position="650"/>
    </location>
</feature>
<dbReference type="PANTHER" id="PTHR11693:SF22">
    <property type="entry name" value="ATP SYNTHASE SUBUNIT GAMMA, MITOCHONDRIAL"/>
    <property type="match status" value="1"/>
</dbReference>
<comment type="function">
    <text evidence="1 11">Produces ATP from ADP in the presence of a proton gradient across the membrane. The gamma chain is believed to be important in regulating ATPase activity and the flow of protons through the CF(0) complex.</text>
</comment>
<dbReference type="NCBIfam" id="NF004145">
    <property type="entry name" value="PRK05621.1-2"/>
    <property type="match status" value="1"/>
</dbReference>
<dbReference type="Gene3D" id="1.10.287.80">
    <property type="entry name" value="ATP synthase, gamma subunit, helix hairpin domain"/>
    <property type="match status" value="1"/>
</dbReference>
<keyword evidence="10 11" id="KW-0066">ATP synthesis</keyword>
<evidence type="ECO:0000256" key="1">
    <source>
        <dbReference type="ARBA" id="ARBA00003456"/>
    </source>
</evidence>
<feature type="region of interest" description="Disordered" evidence="13">
    <location>
        <begin position="442"/>
        <end position="561"/>
    </location>
</feature>
<keyword evidence="7 11" id="KW-0406">Ion transport</keyword>
<dbReference type="EMBL" id="BSUZ01000001">
    <property type="protein sequence ID" value="GMA88623.1"/>
    <property type="molecule type" value="Genomic_DNA"/>
</dbReference>
<evidence type="ECO:0000313" key="16">
    <source>
        <dbReference type="Proteomes" id="UP001157017"/>
    </source>
</evidence>
<feature type="compositionally biased region" description="Basic and acidic residues" evidence="13">
    <location>
        <begin position="518"/>
        <end position="540"/>
    </location>
</feature>
<sequence length="666" mass="73075">MGAQQRVYRNRIGSTTALKKIFSAQELIATSRISKARAAVAASSPYARAITRAVSAVATFSHTEHPLITEKSDVKRAAVLIVTSDRGMAGAYSANALRAGERLTEHLRERGVEAVPYVVGRKGVAFYRFRRRDIEQEWTGFSEAPQYSDAKAVGDVLVDAFLKGSEGGGVDEIHVVYTRFVNMVTQEPDVIRLLPLEVVEGEEKPAADDVLPLYEFEPNAESVFDALLPRYIGSRIFNCFLQAAASEHAARQRQMKAAADNAEDLIRLYTRLANQARQAEITQEISEIVGGADALASAGAESERRNAMTATTTEAPATGTHGTGRIARVIGPVVDIEFPAGQPARHLQRARDRLRGSRASRLTLVLEVALHIGDNMVRAIAMKPTDGLVRGASVRNTGEGISVPVGDQTLGHVFNATGQVLNLEPDEKWEVTERWPIHRKAPAFDQARVEDRDVPDRHQGHRPAHPVRAGRQDRPVRRCGRRQDRPHPGDDRPRRPRPRWRVGVRRRRRAHPRGQRPHRGDGRGRRARPDRAGLRPDGRAAGHPAARGALGADDGGVLPRRAEPGRAAVHRQHLPVHAGRFRGVDAARPHAVRRGLPAHAGRRDGRAAGAHHLDPRSLDHLAAGDLRAGRRLHRPGAGDHVRAPRRHDGACRATSPRSASTRRSTR</sequence>
<feature type="compositionally biased region" description="Low complexity" evidence="13">
    <location>
        <begin position="651"/>
        <end position="666"/>
    </location>
</feature>
<keyword evidence="5 11" id="KW-0813">Transport</keyword>
<keyword evidence="11" id="KW-1003">Cell membrane</keyword>
<keyword evidence="9 11" id="KW-0139">CF(1)</keyword>
<dbReference type="Proteomes" id="UP001157017">
    <property type="component" value="Unassembled WGS sequence"/>
</dbReference>
<proteinExistence type="inferred from homology"/>
<dbReference type="InterPro" id="IPR023632">
    <property type="entry name" value="ATP_synth_F1_gsu_CS"/>
</dbReference>
<feature type="compositionally biased region" description="Basic and acidic residues" evidence="13">
    <location>
        <begin position="447"/>
        <end position="458"/>
    </location>
</feature>
<dbReference type="InterPro" id="IPR000131">
    <property type="entry name" value="ATP_synth_F1_gsu"/>
</dbReference>
<feature type="region of interest" description="Disordered" evidence="13">
    <location>
        <begin position="630"/>
        <end position="666"/>
    </location>
</feature>
<keyword evidence="12" id="KW-0175">Coiled coil</keyword>
<evidence type="ECO:0000256" key="13">
    <source>
        <dbReference type="SAM" id="MobiDB-lite"/>
    </source>
</evidence>
<dbReference type="PROSITE" id="PS00153">
    <property type="entry name" value="ATPASE_GAMMA"/>
    <property type="match status" value="1"/>
</dbReference>
<comment type="similarity">
    <text evidence="3 11">Belongs to the ATPase gamma chain family.</text>
</comment>
<dbReference type="HAMAP" id="MF_00815">
    <property type="entry name" value="ATP_synth_gamma_bact"/>
    <property type="match status" value="1"/>
</dbReference>
<feature type="compositionally biased region" description="Low complexity" evidence="13">
    <location>
        <begin position="541"/>
        <end position="556"/>
    </location>
</feature>
<feature type="region of interest" description="Disordered" evidence="13">
    <location>
        <begin position="579"/>
        <end position="616"/>
    </location>
</feature>
<evidence type="ECO:0000256" key="5">
    <source>
        <dbReference type="ARBA" id="ARBA00022448"/>
    </source>
</evidence>
<evidence type="ECO:0000256" key="7">
    <source>
        <dbReference type="ARBA" id="ARBA00023065"/>
    </source>
</evidence>
<comment type="caution">
    <text evidence="15">The sequence shown here is derived from an EMBL/GenBank/DDBJ whole genome shotgun (WGS) entry which is preliminary data.</text>
</comment>
<evidence type="ECO:0000256" key="10">
    <source>
        <dbReference type="ARBA" id="ARBA00023310"/>
    </source>
</evidence>
<feature type="compositionally biased region" description="Basic and acidic residues" evidence="13">
    <location>
        <begin position="601"/>
        <end position="616"/>
    </location>
</feature>
<feature type="domain" description="ATPase F1/V1/A1 complex alpha/beta subunit N-terminal" evidence="14">
    <location>
        <begin position="326"/>
        <end position="398"/>
    </location>
</feature>
<evidence type="ECO:0000256" key="3">
    <source>
        <dbReference type="ARBA" id="ARBA00007681"/>
    </source>
</evidence>
<dbReference type="PANTHER" id="PTHR11693">
    <property type="entry name" value="ATP SYNTHASE GAMMA CHAIN"/>
    <property type="match status" value="1"/>
</dbReference>
<dbReference type="InterPro" id="IPR004100">
    <property type="entry name" value="ATPase_F1/V1/A1_a/bsu_N"/>
</dbReference>